<comment type="caution">
    <text evidence="1">The sequence shown here is derived from an EMBL/GenBank/DDBJ whole genome shotgun (WGS) entry which is preliminary data.</text>
</comment>
<sequence>MQGFNANTHFYETSPFLVNGTSPNLKLVYRFPQNYQFYHSSHRNSPMLKLLSSTATTSCRAHALTAATLRTATDASSSPFFKALSQLTGLTTRSRNGSVGYRRFFCSDSSGDGPADGSVVEVDIKDAKSESEGTESKSSSAIVSTNPRPEDYLTVLALPLPHRPLFPGFYMPIYVKDPKLLAALQESRKRQAPYAGAFLLKDEPGIDTSGSDTEKSVSDLKGKELFNRLHEVGTLAQITSIQGDQVVLIGHRRLRITEMVSEDPLTVKIDHLKDKPYDKDDDVIKATSFEVISTLRDVLKTSSLWRDHVQTYTQHIGDFSFPRLADFGAAISGANKLQCQQVLEELDVYKRLKLTLELVKKEMEISKIQESIAKAIEEKISGEQRRYLLNEQLKAIKKELGLETDDKTALSAKFRERIEQYKDKCPPHVLQVIEDELTKLQLLEASSSEFNVTRNYLDWLTALPWGNYSDENFDVMRAQKILDEDHYGLNDVKERILEFIAVGKLRGISQGKIICLSGPPGVGKTSIGRSIARALNRKFFRFSVGGLADVAEIKGHRRTYIGAMPGKMVQCLKNVGTANPLVLIDEIDKLGRGHAGDPASALLELLDPEQNANFLDHYLDVPIDLSKVLFVCTANVIENIPNPLLDRMEVIAIAGYITDEKMHIARDYLEKTTREACGIKPEQVEVTDAALLALIENYCREAGVRNLQKQIEKIYRKIALQLVRQGAVSESVDAGEVVESDVANAECVDESSQSTASSDTKVEAEIVDNRSDRETAESSDVAVKARKEGSVEGAVRILQSFLESVGEGERLKNTKIDSIEPPTLEEGDSIKGEEIKDVEAAKTVEKILVDTSNLADYVGKPVFHAERIYDQTPIGVVMGLAWTAMGGSTLYIETTQVEQGEGKGALHVTGQLGDVMKESAQIAHTVARAILLEKEPVNPFFANSKLHLHVPAGATPKDGPSAGCTMITSMLSLAMKKPVRKDLAMTGEVTLTGKILPIGGVKEKTIAARRSEVTTIIFPSANRRDFDELAPNVKEGLDVHFVDDYSQIFNLAFSDEQNKEK</sequence>
<keyword evidence="1" id="KW-0378">Hydrolase</keyword>
<organism evidence="1 2">
    <name type="scientific">Melia azedarach</name>
    <name type="common">Chinaberry tree</name>
    <dbReference type="NCBI Taxonomy" id="155640"/>
    <lineage>
        <taxon>Eukaryota</taxon>
        <taxon>Viridiplantae</taxon>
        <taxon>Streptophyta</taxon>
        <taxon>Embryophyta</taxon>
        <taxon>Tracheophyta</taxon>
        <taxon>Spermatophyta</taxon>
        <taxon>Magnoliopsida</taxon>
        <taxon>eudicotyledons</taxon>
        <taxon>Gunneridae</taxon>
        <taxon>Pentapetalae</taxon>
        <taxon>rosids</taxon>
        <taxon>malvids</taxon>
        <taxon>Sapindales</taxon>
        <taxon>Meliaceae</taxon>
        <taxon>Melia</taxon>
    </lineage>
</organism>
<gene>
    <name evidence="1" type="ORF">OWV82_007336</name>
</gene>
<accession>A0ACC1Y6U9</accession>
<evidence type="ECO:0000313" key="2">
    <source>
        <dbReference type="Proteomes" id="UP001164539"/>
    </source>
</evidence>
<dbReference type="EMBL" id="CM051397">
    <property type="protein sequence ID" value="KAJ4719343.1"/>
    <property type="molecule type" value="Genomic_DNA"/>
</dbReference>
<name>A0ACC1Y6U9_MELAZ</name>
<evidence type="ECO:0000313" key="1">
    <source>
        <dbReference type="EMBL" id="KAJ4719343.1"/>
    </source>
</evidence>
<proteinExistence type="predicted"/>
<dbReference type="Proteomes" id="UP001164539">
    <property type="component" value="Chromosome 4"/>
</dbReference>
<keyword evidence="2" id="KW-1185">Reference proteome</keyword>
<protein>
    <submittedName>
        <fullName evidence="1">Lon protease-like, mitochondrial</fullName>
    </submittedName>
</protein>
<keyword evidence="1" id="KW-0645">Protease</keyword>
<reference evidence="1 2" key="1">
    <citation type="journal article" date="2023" name="Science">
        <title>Complex scaffold remodeling in plant triterpene biosynthesis.</title>
        <authorList>
            <person name="De La Pena R."/>
            <person name="Hodgson H."/>
            <person name="Liu J.C."/>
            <person name="Stephenson M.J."/>
            <person name="Martin A.C."/>
            <person name="Owen C."/>
            <person name="Harkess A."/>
            <person name="Leebens-Mack J."/>
            <person name="Jimenez L.E."/>
            <person name="Osbourn A."/>
            <person name="Sattely E.S."/>
        </authorList>
    </citation>
    <scope>NUCLEOTIDE SEQUENCE [LARGE SCALE GENOMIC DNA]</scope>
    <source>
        <strain evidence="2">cv. JPN11</strain>
        <tissue evidence="1">Leaf</tissue>
    </source>
</reference>